<gene>
    <name evidence="6" type="ORF">GCM10010994_10760</name>
</gene>
<evidence type="ECO:0000256" key="4">
    <source>
        <dbReference type="ARBA" id="ARBA00022729"/>
    </source>
</evidence>
<keyword evidence="7" id="KW-1185">Reference proteome</keyword>
<evidence type="ECO:0000313" key="7">
    <source>
        <dbReference type="Proteomes" id="UP000637002"/>
    </source>
</evidence>
<dbReference type="GO" id="GO:0015833">
    <property type="term" value="P:peptide transport"/>
    <property type="evidence" value="ECO:0007669"/>
    <property type="project" value="TreeGrafter"/>
</dbReference>
<reference evidence="6" key="2">
    <citation type="submission" date="2020-09" db="EMBL/GenBank/DDBJ databases">
        <authorList>
            <person name="Sun Q."/>
            <person name="Zhou Y."/>
        </authorList>
    </citation>
    <scope>NUCLEOTIDE SEQUENCE</scope>
    <source>
        <strain evidence="6">CGMCC 1.12919</strain>
    </source>
</reference>
<organism evidence="6 7">
    <name type="scientific">Chelatococcus reniformis</name>
    <dbReference type="NCBI Taxonomy" id="1494448"/>
    <lineage>
        <taxon>Bacteria</taxon>
        <taxon>Pseudomonadati</taxon>
        <taxon>Pseudomonadota</taxon>
        <taxon>Alphaproteobacteria</taxon>
        <taxon>Hyphomicrobiales</taxon>
        <taxon>Chelatococcaceae</taxon>
        <taxon>Chelatococcus</taxon>
    </lineage>
</organism>
<protein>
    <submittedName>
        <fullName evidence="6">ABC transporter substrate-binding protein</fullName>
    </submittedName>
</protein>
<comment type="caution">
    <text evidence="6">The sequence shown here is derived from an EMBL/GenBank/DDBJ whole genome shotgun (WGS) entry which is preliminary data.</text>
</comment>
<dbReference type="GO" id="GO:0030288">
    <property type="term" value="C:outer membrane-bounded periplasmic space"/>
    <property type="evidence" value="ECO:0007669"/>
    <property type="project" value="UniProtKB-ARBA"/>
</dbReference>
<dbReference type="PIRSF" id="PIRSF002741">
    <property type="entry name" value="MppA"/>
    <property type="match status" value="1"/>
</dbReference>
<keyword evidence="3" id="KW-0813">Transport</keyword>
<dbReference type="InterPro" id="IPR030678">
    <property type="entry name" value="Peptide/Ni-bd"/>
</dbReference>
<dbReference type="PANTHER" id="PTHR30290:SF10">
    <property type="entry name" value="PERIPLASMIC OLIGOPEPTIDE-BINDING PROTEIN-RELATED"/>
    <property type="match status" value="1"/>
</dbReference>
<evidence type="ECO:0000256" key="2">
    <source>
        <dbReference type="ARBA" id="ARBA00005695"/>
    </source>
</evidence>
<dbReference type="GO" id="GO:0043190">
    <property type="term" value="C:ATP-binding cassette (ABC) transporter complex"/>
    <property type="evidence" value="ECO:0007669"/>
    <property type="project" value="InterPro"/>
</dbReference>
<dbReference type="Pfam" id="PF00496">
    <property type="entry name" value="SBP_bac_5"/>
    <property type="match status" value="1"/>
</dbReference>
<keyword evidence="4" id="KW-0732">Signal</keyword>
<dbReference type="SUPFAM" id="SSF53850">
    <property type="entry name" value="Periplasmic binding protein-like II"/>
    <property type="match status" value="1"/>
</dbReference>
<dbReference type="Gene3D" id="3.40.190.10">
    <property type="entry name" value="Periplasmic binding protein-like II"/>
    <property type="match status" value="1"/>
</dbReference>
<evidence type="ECO:0000259" key="5">
    <source>
        <dbReference type="Pfam" id="PF00496"/>
    </source>
</evidence>
<feature type="domain" description="Solute-binding protein family 5" evidence="5">
    <location>
        <begin position="91"/>
        <end position="455"/>
    </location>
</feature>
<dbReference type="InterPro" id="IPR000914">
    <property type="entry name" value="SBP_5_dom"/>
</dbReference>
<dbReference type="EMBL" id="BMGG01000002">
    <property type="protein sequence ID" value="GGC53594.1"/>
    <property type="molecule type" value="Genomic_DNA"/>
</dbReference>
<proteinExistence type="inferred from homology"/>
<evidence type="ECO:0000256" key="1">
    <source>
        <dbReference type="ARBA" id="ARBA00004418"/>
    </source>
</evidence>
<dbReference type="CDD" id="cd08512">
    <property type="entry name" value="PBP2_NikA_DppA_OppA_like_7"/>
    <property type="match status" value="1"/>
</dbReference>
<dbReference type="Proteomes" id="UP000637002">
    <property type="component" value="Unassembled WGS sequence"/>
</dbReference>
<accession>A0A916TZ27</accession>
<dbReference type="Gene3D" id="3.90.76.10">
    <property type="entry name" value="Dipeptide-binding Protein, Domain 1"/>
    <property type="match status" value="1"/>
</dbReference>
<dbReference type="InterPro" id="IPR039424">
    <property type="entry name" value="SBP_5"/>
</dbReference>
<dbReference type="Gene3D" id="3.10.105.10">
    <property type="entry name" value="Dipeptide-binding Protein, Domain 3"/>
    <property type="match status" value="1"/>
</dbReference>
<dbReference type="FunFam" id="3.90.76.10:FF:000007">
    <property type="entry name" value="Dipeptide ABC transporter periplasmic dipeptide-binding protein"/>
    <property type="match status" value="1"/>
</dbReference>
<dbReference type="GO" id="GO:1904680">
    <property type="term" value="F:peptide transmembrane transporter activity"/>
    <property type="evidence" value="ECO:0007669"/>
    <property type="project" value="TreeGrafter"/>
</dbReference>
<evidence type="ECO:0000256" key="3">
    <source>
        <dbReference type="ARBA" id="ARBA00022448"/>
    </source>
</evidence>
<name>A0A916TZ27_9HYPH</name>
<comment type="subcellular location">
    <subcellularLocation>
        <location evidence="1">Periplasm</location>
    </subcellularLocation>
</comment>
<dbReference type="PANTHER" id="PTHR30290">
    <property type="entry name" value="PERIPLASMIC BINDING COMPONENT OF ABC TRANSPORTER"/>
    <property type="match status" value="1"/>
</dbReference>
<evidence type="ECO:0000313" key="6">
    <source>
        <dbReference type="EMBL" id="GGC53594.1"/>
    </source>
</evidence>
<sequence length="536" mass="57985">MKRREFLGGTIAAGATMVGLRSGMGPALAQGRSNVIRVLLEDGPNTFDPAGTGYNTAAVSITWNVYDRLVSFASAPIEGEPGAFTYDYGTIVGQAAESYTVSPDGRSITFKLRPGATFHDGSPVTAADVKWSLDRCMTVPTAKAQLGTGSLRDPAQFVVIDDMTIRVDTEKADRFTLPNLAIVFPAIFNSKLAKQHATDSDPWAQEWLKTNTAGGGPFKLASYQAGQQFVLERFADWKNGPIESQARILCQVVPIASSRRAAAQRGEADIVRGLAGRDIESLLAGGKTRVLGIPNPNGITFIAMNTQLAPFDNVKVRQAMAYATPYQQMFESVLYKRGRALFGGSASTDSTAWPTPLPYVTDLAKAKALLAEAGLGDGFETTFSIDAGDAALSEPMGILMQEALGKVGVKASINKVPAGQMGTLQAEKKLAMFIGVGNAWLRNPDYFFRVFYNGASRWNYGNFKNAEMEKLVAETRFESDPAVYAAKVQRMIEIAKADVPMITLWSPFQDTALSKAMSGYTYMFHNALELRHLTKA</sequence>
<comment type="similarity">
    <text evidence="2">Belongs to the bacterial solute-binding protein 5 family.</text>
</comment>
<reference evidence="6" key="1">
    <citation type="journal article" date="2014" name="Int. J. Syst. Evol. Microbiol.">
        <title>Complete genome sequence of Corynebacterium casei LMG S-19264T (=DSM 44701T), isolated from a smear-ripened cheese.</title>
        <authorList>
            <consortium name="US DOE Joint Genome Institute (JGI-PGF)"/>
            <person name="Walter F."/>
            <person name="Albersmeier A."/>
            <person name="Kalinowski J."/>
            <person name="Ruckert C."/>
        </authorList>
    </citation>
    <scope>NUCLEOTIDE SEQUENCE</scope>
    <source>
        <strain evidence="6">CGMCC 1.12919</strain>
    </source>
</reference>
<dbReference type="AlphaFoldDB" id="A0A916TZ27"/>
<dbReference type="RefSeq" id="WP_210324455.1">
    <property type="nucleotide sequence ID" value="NZ_BMGG01000002.1"/>
</dbReference>